<comment type="caution">
    <text evidence="1">The sequence shown here is derived from an EMBL/GenBank/DDBJ whole genome shotgun (WGS) entry which is preliminary data.</text>
</comment>
<evidence type="ECO:0000313" key="1">
    <source>
        <dbReference type="EMBL" id="KAK2956111.1"/>
    </source>
</evidence>
<sequence length="287" mass="32854">MGRTRILFRRFMFLTPLSDTSESDDQYGLEQLDVFIDFLEHSTKQAAWVHDPKQAEVFNKQLLRVKPILLSLLQKLTSILNSTPHSEPTHSQEEAYRTIQNEFEEIVSNICSLLDVFDIVITSGNVDSSVFISMIGDSLSHLVMLIGFPFDSSLRFCSLLFLSRAMIQNPATTLPIEQAGFVRCASFVLEFSEDRSDVGNVIYWIHNVLKAFRKSLDDGNPILQHITLFTDHLDEYCRDLFEAMLFHCNRQTRSFAIDLLRYEYSTNGECDGLNAMEVNPASPFIFN</sequence>
<protein>
    <submittedName>
        <fullName evidence="1">Uncharacterized protein</fullName>
    </submittedName>
</protein>
<proteinExistence type="predicted"/>
<dbReference type="EMBL" id="JARBJD010000059">
    <property type="protein sequence ID" value="KAK2956111.1"/>
    <property type="molecule type" value="Genomic_DNA"/>
</dbReference>
<organism evidence="1 2">
    <name type="scientific">Blattamonas nauphoetae</name>
    <dbReference type="NCBI Taxonomy" id="2049346"/>
    <lineage>
        <taxon>Eukaryota</taxon>
        <taxon>Metamonada</taxon>
        <taxon>Preaxostyla</taxon>
        <taxon>Oxymonadida</taxon>
        <taxon>Blattamonas</taxon>
    </lineage>
</organism>
<gene>
    <name evidence="1" type="ORF">BLNAU_8891</name>
</gene>
<dbReference type="Proteomes" id="UP001281761">
    <property type="component" value="Unassembled WGS sequence"/>
</dbReference>
<reference evidence="1 2" key="1">
    <citation type="journal article" date="2022" name="bioRxiv">
        <title>Genomics of Preaxostyla Flagellates Illuminates Evolutionary Transitions and the Path Towards Mitochondrial Loss.</title>
        <authorList>
            <person name="Novak L.V.F."/>
            <person name="Treitli S.C."/>
            <person name="Pyrih J."/>
            <person name="Halakuc P."/>
            <person name="Pipaliya S.V."/>
            <person name="Vacek V."/>
            <person name="Brzon O."/>
            <person name="Soukal P."/>
            <person name="Eme L."/>
            <person name="Dacks J.B."/>
            <person name="Karnkowska A."/>
            <person name="Elias M."/>
            <person name="Hampl V."/>
        </authorList>
    </citation>
    <scope>NUCLEOTIDE SEQUENCE [LARGE SCALE GENOMIC DNA]</scope>
    <source>
        <strain evidence="1">NAU3</strain>
        <tissue evidence="1">Gut</tissue>
    </source>
</reference>
<accession>A0ABQ9XXB0</accession>
<keyword evidence="2" id="KW-1185">Reference proteome</keyword>
<evidence type="ECO:0000313" key="2">
    <source>
        <dbReference type="Proteomes" id="UP001281761"/>
    </source>
</evidence>
<name>A0ABQ9XXB0_9EUKA</name>